<evidence type="ECO:0000313" key="1">
    <source>
        <dbReference type="EMBL" id="CAG6447985.1"/>
    </source>
</evidence>
<dbReference type="EMBL" id="HBUE01010242">
    <property type="protein sequence ID" value="CAG6447994.1"/>
    <property type="molecule type" value="Transcribed_RNA"/>
</dbReference>
<proteinExistence type="predicted"/>
<reference evidence="1" key="1">
    <citation type="submission" date="2021-05" db="EMBL/GenBank/DDBJ databases">
        <authorList>
            <person name="Alioto T."/>
            <person name="Alioto T."/>
            <person name="Gomez Garrido J."/>
        </authorList>
    </citation>
    <scope>NUCLEOTIDE SEQUENCE</scope>
</reference>
<dbReference type="EMBL" id="HBUE01010233">
    <property type="protein sequence ID" value="CAG6447985.1"/>
    <property type="molecule type" value="Transcribed_RNA"/>
</dbReference>
<name>A0A8D8A262_CULPI</name>
<sequence length="163" mass="18843">MSNFQAISTFMKYPLFHLLNFQKSTKSPLPTFQVWESFSHPDCTQTEQTLTCWRGRYRSIIFSPLTQAMHVAGHVFQLPPREKKGGKSFKNPKHKNSHKHLNYLLWTVWRLTRDPAWYSGKHSSGPRKSGKSTAGKRENFYFSFVRNFRGGIGGGSKQKVSPF</sequence>
<dbReference type="AlphaFoldDB" id="A0A8D8A262"/>
<protein>
    <submittedName>
        <fullName evidence="1">(northern house mosquito) hypothetical protein</fullName>
    </submittedName>
</protein>
<organism evidence="1">
    <name type="scientific">Culex pipiens</name>
    <name type="common">House mosquito</name>
    <dbReference type="NCBI Taxonomy" id="7175"/>
    <lineage>
        <taxon>Eukaryota</taxon>
        <taxon>Metazoa</taxon>
        <taxon>Ecdysozoa</taxon>
        <taxon>Arthropoda</taxon>
        <taxon>Hexapoda</taxon>
        <taxon>Insecta</taxon>
        <taxon>Pterygota</taxon>
        <taxon>Neoptera</taxon>
        <taxon>Endopterygota</taxon>
        <taxon>Diptera</taxon>
        <taxon>Nematocera</taxon>
        <taxon>Culicoidea</taxon>
        <taxon>Culicidae</taxon>
        <taxon>Culicinae</taxon>
        <taxon>Culicini</taxon>
        <taxon>Culex</taxon>
        <taxon>Culex</taxon>
    </lineage>
</organism>
<accession>A0A8D8A262</accession>
<dbReference type="EMBL" id="HBUE01010247">
    <property type="protein sequence ID" value="CAG6447999.1"/>
    <property type="molecule type" value="Transcribed_RNA"/>
</dbReference>